<dbReference type="GO" id="GO:0016787">
    <property type="term" value="F:hydrolase activity"/>
    <property type="evidence" value="ECO:0007669"/>
    <property type="project" value="UniProtKB-KW"/>
</dbReference>
<dbReference type="Pfam" id="PF00270">
    <property type="entry name" value="DEAD"/>
    <property type="match status" value="1"/>
</dbReference>
<dbReference type="InterPro" id="IPR027417">
    <property type="entry name" value="P-loop_NTPase"/>
</dbReference>
<dbReference type="EMBL" id="BRXY01000382">
    <property type="protein sequence ID" value="GMH91146.1"/>
    <property type="molecule type" value="Genomic_DNA"/>
</dbReference>
<dbReference type="SMART" id="SM00490">
    <property type="entry name" value="HELICc"/>
    <property type="match status" value="1"/>
</dbReference>
<dbReference type="SMART" id="SM00487">
    <property type="entry name" value="DEXDc"/>
    <property type="match status" value="1"/>
</dbReference>
<dbReference type="Proteomes" id="UP001165085">
    <property type="component" value="Unassembled WGS sequence"/>
</dbReference>
<protein>
    <submittedName>
        <fullName evidence="7">Uncharacterized protein</fullName>
    </submittedName>
</protein>
<dbReference type="InterPro" id="IPR002464">
    <property type="entry name" value="DNA/RNA_helicase_DEAH_CS"/>
</dbReference>
<dbReference type="GO" id="GO:0005524">
    <property type="term" value="F:ATP binding"/>
    <property type="evidence" value="ECO:0007669"/>
    <property type="project" value="UniProtKB-KW"/>
</dbReference>
<evidence type="ECO:0000259" key="5">
    <source>
        <dbReference type="PROSITE" id="PS51192"/>
    </source>
</evidence>
<dbReference type="InterPro" id="IPR014001">
    <property type="entry name" value="Helicase_ATP-bd"/>
</dbReference>
<evidence type="ECO:0000256" key="1">
    <source>
        <dbReference type="ARBA" id="ARBA00022741"/>
    </source>
</evidence>
<organism evidence="7 8">
    <name type="scientific">Triparma strigata</name>
    <dbReference type="NCBI Taxonomy" id="1606541"/>
    <lineage>
        <taxon>Eukaryota</taxon>
        <taxon>Sar</taxon>
        <taxon>Stramenopiles</taxon>
        <taxon>Ochrophyta</taxon>
        <taxon>Bolidophyceae</taxon>
        <taxon>Parmales</taxon>
        <taxon>Triparmaceae</taxon>
        <taxon>Triparma</taxon>
    </lineage>
</organism>
<dbReference type="GO" id="GO:0003723">
    <property type="term" value="F:RNA binding"/>
    <property type="evidence" value="ECO:0007669"/>
    <property type="project" value="TreeGrafter"/>
</dbReference>
<dbReference type="InterPro" id="IPR001650">
    <property type="entry name" value="Helicase_C-like"/>
</dbReference>
<evidence type="ECO:0000313" key="8">
    <source>
        <dbReference type="Proteomes" id="UP001165085"/>
    </source>
</evidence>
<dbReference type="GO" id="GO:0004386">
    <property type="term" value="F:helicase activity"/>
    <property type="evidence" value="ECO:0007669"/>
    <property type="project" value="TreeGrafter"/>
</dbReference>
<feature type="domain" description="Helicase ATP-binding" evidence="5">
    <location>
        <begin position="40"/>
        <end position="203"/>
    </location>
</feature>
<dbReference type="PROSITE" id="PS51194">
    <property type="entry name" value="HELICASE_CTER"/>
    <property type="match status" value="1"/>
</dbReference>
<dbReference type="AlphaFoldDB" id="A0A9W7BIP5"/>
<feature type="compositionally biased region" description="Acidic residues" evidence="4">
    <location>
        <begin position="566"/>
        <end position="581"/>
    </location>
</feature>
<accession>A0A9W7BIP5</accession>
<name>A0A9W7BIP5_9STRA</name>
<evidence type="ECO:0000256" key="4">
    <source>
        <dbReference type="SAM" id="MobiDB-lite"/>
    </source>
</evidence>
<dbReference type="PROSITE" id="PS51192">
    <property type="entry name" value="HELICASE_ATP_BIND_1"/>
    <property type="match status" value="1"/>
</dbReference>
<keyword evidence="3" id="KW-0067">ATP-binding</keyword>
<keyword evidence="8" id="KW-1185">Reference proteome</keyword>
<reference evidence="8" key="1">
    <citation type="journal article" date="2023" name="Commun. Biol.">
        <title>Genome analysis of Parmales, the sister group of diatoms, reveals the evolutionary specialization of diatoms from phago-mixotrophs to photoautotrophs.</title>
        <authorList>
            <person name="Ban H."/>
            <person name="Sato S."/>
            <person name="Yoshikawa S."/>
            <person name="Yamada K."/>
            <person name="Nakamura Y."/>
            <person name="Ichinomiya M."/>
            <person name="Sato N."/>
            <person name="Blanc-Mathieu R."/>
            <person name="Endo H."/>
            <person name="Kuwata A."/>
            <person name="Ogata H."/>
        </authorList>
    </citation>
    <scope>NUCLEOTIDE SEQUENCE [LARGE SCALE GENOMIC DNA]</scope>
    <source>
        <strain evidence="8">NIES 3701</strain>
    </source>
</reference>
<evidence type="ECO:0000259" key="6">
    <source>
        <dbReference type="PROSITE" id="PS51194"/>
    </source>
</evidence>
<dbReference type="OrthoDB" id="66977at2759"/>
<dbReference type="Gene3D" id="1.20.120.1080">
    <property type="match status" value="1"/>
</dbReference>
<evidence type="ECO:0000256" key="2">
    <source>
        <dbReference type="ARBA" id="ARBA00022801"/>
    </source>
</evidence>
<keyword evidence="2" id="KW-0378">Hydrolase</keyword>
<dbReference type="PANTHER" id="PTHR18934">
    <property type="entry name" value="ATP-DEPENDENT RNA HELICASE"/>
    <property type="match status" value="1"/>
</dbReference>
<sequence>MSAYATNPFAYDPNVNLNQPPITMSQMSTLPVTLYLPNILQAVKTHRVTILNSATGTGKSTLVPPMLANNLDGKVITCLPKRLACKSLMNTLSSQNKAQNTNLTFGLRLGHNYRLGSSRPSVLITTTAYLLRLLCNHPQYFDDVSSVIVDEVHERGVDCDLICTFLRRLLQHNKRIRVVLMSATMDKESYEKYFTTEFSNAKTIEVKGRQYPVKLYYAEDLYKDVPTSDMRTLQDETQAKGRNSLSMKVKKCQYSACLAIVERFCTLTSAVLIFVSGMNDILTLTELIEDLTGGEITCIPVHGDIPIDDLMDAFETGLGKKVIISTNAAESSVTFPDVDVVVDLGCRKSVVYDAQRHRKMLMEEWVSQSTIDQRKGRTGRVRPGRCFRLWSQHREVLTNEIGEIGRMPLDDVVLTLKEIVGGEVLPVLTECIEPPDTVHVDKSFSELHKFGLLNSSDDSSELTRLGEFVSRMGLDVDLGRFIGLSVQFGTIREAIYFAAAMAGSRTPFAMANPLVQTDPDQYNDIMSRSFFGKSNVDFGHWSEPGQVVALMLLFESKVGFKTREEAEMEQESDDDEEDDNSEGAGEGEKKMKIGKFCRLHGCSAGRIIPLCGMRRSIRDRVARFLRVEPSVLDVESGKEKLDTSKLNVLQVILVWVFTDRLMKADFKREIECKAQLANAVKNPGEFCVPLQGVGGTVKEEMLKKILPEGLPFEIRSNNHVQYNAYCEFTSVVDNLANSSVALLREKGFGCIVIFYDYEIFSDYEEESGDEWEDYEVEKESTVDVQRFQKAVVMSSGVDDAEAEEFAWRRSFAPTKSKRLDDNTLVDSWEGLEPGRFGRLKKVLKKYAANSTHSGGEGATLGFSSCQISVNLYSSLNEVSVSQDEIEASLLHEAVKSWGRQEISAKQTCVFFAKEGEYEDASIGARMLGQLAKGRRKENCIKVIDRGGTCEEAKQPKEVKIVLDLPVRSFKFTDSFEPSFLSENSVVGSYLSRAHEGFNDDEIWVVAANRLDMSGGGSKAENLTMLPSRQFVKKALACFGIRPVGGVLDEEVVQQCLEFSEDCVHLKEELVCEPRLVQRLFKIMDIEPFGLEDYPALVVVEDVDEEEEVIVLATDWN</sequence>
<dbReference type="Pfam" id="PF00271">
    <property type="entry name" value="Helicase_C"/>
    <property type="match status" value="1"/>
</dbReference>
<dbReference type="CDD" id="cd18791">
    <property type="entry name" value="SF2_C_RHA"/>
    <property type="match status" value="1"/>
</dbReference>
<gene>
    <name evidence="7" type="ORF">TrST_g1713</name>
</gene>
<keyword evidence="1" id="KW-0547">Nucleotide-binding</keyword>
<dbReference type="PROSITE" id="PS00690">
    <property type="entry name" value="DEAH_ATP_HELICASE"/>
    <property type="match status" value="1"/>
</dbReference>
<comment type="caution">
    <text evidence="7">The sequence shown here is derived from an EMBL/GenBank/DDBJ whole genome shotgun (WGS) entry which is preliminary data.</text>
</comment>
<dbReference type="InterPro" id="IPR011545">
    <property type="entry name" value="DEAD/DEAH_box_helicase_dom"/>
</dbReference>
<evidence type="ECO:0000256" key="3">
    <source>
        <dbReference type="ARBA" id="ARBA00022840"/>
    </source>
</evidence>
<feature type="domain" description="Helicase C-terminal" evidence="6">
    <location>
        <begin position="260"/>
        <end position="420"/>
    </location>
</feature>
<dbReference type="SUPFAM" id="SSF52540">
    <property type="entry name" value="P-loop containing nucleoside triphosphate hydrolases"/>
    <property type="match status" value="1"/>
</dbReference>
<dbReference type="Gene3D" id="3.40.50.300">
    <property type="entry name" value="P-loop containing nucleotide triphosphate hydrolases"/>
    <property type="match status" value="2"/>
</dbReference>
<proteinExistence type="predicted"/>
<evidence type="ECO:0000313" key="7">
    <source>
        <dbReference type="EMBL" id="GMH91146.1"/>
    </source>
</evidence>
<dbReference type="PANTHER" id="PTHR18934:SF145">
    <property type="entry name" value="ATP-DEPENDENT RNA HELICASE DHX57-RELATED"/>
    <property type="match status" value="1"/>
</dbReference>
<dbReference type="CDD" id="cd17917">
    <property type="entry name" value="DEXHc_RHA-like"/>
    <property type="match status" value="1"/>
</dbReference>
<feature type="region of interest" description="Disordered" evidence="4">
    <location>
        <begin position="564"/>
        <end position="587"/>
    </location>
</feature>